<sequence>MSSQVESGSWSEGFRVRAVQRSEGADPPWAVGSRLEPAIVRSLQKFQVGESGDGAHLIANAAAAGDRDYEAAVRLFVAEEQNHARMLALLLHAGGAQTKRWHWSDSVFVHLRRLLGLRLELMILTIAEVVALRYYRALAEGGSDRLLVEVSERILADEDHHVPFQIRRLRLGFRDTPAAARIAIKQTWRAMAAVVIIVVALDHGRALRVCGVSRREFVTATMRIFDDTATSVFSREDGLRS</sequence>
<evidence type="ECO:0000313" key="2">
    <source>
        <dbReference type="Proteomes" id="UP000013569"/>
    </source>
</evidence>
<gene>
    <name evidence="1" type="ORF">GTC6_13581</name>
</gene>
<comment type="caution">
    <text evidence="1">The sequence shown here is derived from an EMBL/GenBank/DDBJ whole genome shotgun (WGS) entry which is preliminary data.</text>
</comment>
<dbReference type="OrthoDB" id="5122030at2"/>
<dbReference type="PATRIC" id="fig|1316928.3.peg.2736"/>
<organism evidence="1 2">
    <name type="scientific">Gordonia terrae C-6</name>
    <dbReference type="NCBI Taxonomy" id="1316928"/>
    <lineage>
        <taxon>Bacteria</taxon>
        <taxon>Bacillati</taxon>
        <taxon>Actinomycetota</taxon>
        <taxon>Actinomycetes</taxon>
        <taxon>Mycobacteriales</taxon>
        <taxon>Gordoniaceae</taxon>
        <taxon>Gordonia</taxon>
    </lineage>
</organism>
<dbReference type="InterPro" id="IPR012348">
    <property type="entry name" value="RNR-like"/>
</dbReference>
<accession>R7Y852</accession>
<evidence type="ECO:0008006" key="3">
    <source>
        <dbReference type="Google" id="ProtNLM"/>
    </source>
</evidence>
<dbReference type="Gene3D" id="1.10.620.20">
    <property type="entry name" value="Ribonucleotide Reductase, subunit A"/>
    <property type="match status" value="1"/>
</dbReference>
<evidence type="ECO:0000313" key="1">
    <source>
        <dbReference type="EMBL" id="EON32198.1"/>
    </source>
</evidence>
<dbReference type="EMBL" id="AQPW01000015">
    <property type="protein sequence ID" value="EON32198.1"/>
    <property type="molecule type" value="Genomic_DNA"/>
</dbReference>
<reference evidence="1 2" key="1">
    <citation type="journal article" date="2013" name="Genome Announc.">
        <title>Draft Genome Sequence of a Benzothiophene-Desulfurizing Bacterium, Gordona terrae Strain C-6.</title>
        <authorList>
            <person name="Wang W."/>
            <person name="Ma T."/>
            <person name="Ren Y."/>
            <person name="Li G."/>
        </authorList>
    </citation>
    <scope>NUCLEOTIDE SEQUENCE [LARGE SCALE GENOMIC DNA]</scope>
    <source>
        <strain evidence="1 2">C-6</strain>
    </source>
</reference>
<protein>
    <recommendedName>
        <fullName evidence="3">Ferritin-like domain-containing protein</fullName>
    </recommendedName>
</protein>
<dbReference type="SUPFAM" id="SSF47240">
    <property type="entry name" value="Ferritin-like"/>
    <property type="match status" value="1"/>
</dbReference>
<dbReference type="AlphaFoldDB" id="R7Y852"/>
<dbReference type="Proteomes" id="UP000013569">
    <property type="component" value="Unassembled WGS sequence"/>
</dbReference>
<proteinExistence type="predicted"/>
<dbReference type="RefSeq" id="WP_010843127.1">
    <property type="nucleotide sequence ID" value="NZ_AQPW01000015.1"/>
</dbReference>
<dbReference type="InterPro" id="IPR009078">
    <property type="entry name" value="Ferritin-like_SF"/>
</dbReference>
<name>R7Y852_9ACTN</name>
<dbReference type="GO" id="GO:0016491">
    <property type="term" value="F:oxidoreductase activity"/>
    <property type="evidence" value="ECO:0007669"/>
    <property type="project" value="InterPro"/>
</dbReference>